<accession>A0ABV1FLP8</accession>
<evidence type="ECO:0000313" key="10">
    <source>
        <dbReference type="Proteomes" id="UP001438008"/>
    </source>
</evidence>
<keyword evidence="6" id="KW-0598">Phosphotransferase system</keyword>
<dbReference type="Proteomes" id="UP001438008">
    <property type="component" value="Unassembled WGS sequence"/>
</dbReference>
<sequence>MKNIVLIRIDDRLIHGQVVTQWIKDTNGNRILIVDDKLVNDRMMMRILKAAAPPGVKVEVMTVADAETELKQDAVPGENIVILVKVPLVLEALIDAGIPMQKIVLGGMGLTPKRKKFNKNVAATDEEVECMKRIVAKGVPMEFQLVPAERAINVEKLF</sequence>
<evidence type="ECO:0000259" key="8">
    <source>
        <dbReference type="PROSITE" id="PS51101"/>
    </source>
</evidence>
<dbReference type="InterPro" id="IPR036667">
    <property type="entry name" value="PTS_IIB_sorbose-sp_sf"/>
</dbReference>
<dbReference type="EC" id="2.7.1.-" evidence="9"/>
<evidence type="ECO:0000256" key="7">
    <source>
        <dbReference type="ARBA" id="ARBA00022777"/>
    </source>
</evidence>
<evidence type="ECO:0000256" key="3">
    <source>
        <dbReference type="ARBA" id="ARBA00022490"/>
    </source>
</evidence>
<reference evidence="9 10" key="1">
    <citation type="submission" date="2024-03" db="EMBL/GenBank/DDBJ databases">
        <title>Human intestinal bacterial collection.</title>
        <authorList>
            <person name="Pauvert C."/>
            <person name="Hitch T.C.A."/>
            <person name="Clavel T."/>
        </authorList>
    </citation>
    <scope>NUCLEOTIDE SEQUENCE [LARGE SCALE GENOMIC DNA]</scope>
    <source>
        <strain evidence="9 10">CLA-AA-H132</strain>
    </source>
</reference>
<feature type="domain" description="PTS EIIB type-4" evidence="8">
    <location>
        <begin position="1"/>
        <end position="158"/>
    </location>
</feature>
<dbReference type="GO" id="GO:0016740">
    <property type="term" value="F:transferase activity"/>
    <property type="evidence" value="ECO:0007669"/>
    <property type="project" value="UniProtKB-KW"/>
</dbReference>
<organism evidence="9 10">
    <name type="scientific">Laedolimicola intestinihominis</name>
    <dbReference type="NCBI Taxonomy" id="3133166"/>
    <lineage>
        <taxon>Bacteria</taxon>
        <taxon>Bacillati</taxon>
        <taxon>Bacillota</taxon>
        <taxon>Clostridia</taxon>
        <taxon>Lachnospirales</taxon>
        <taxon>Lachnospiraceae</taxon>
        <taxon>Laedolimicola</taxon>
    </lineage>
</organism>
<comment type="caution">
    <text evidence="9">The sequence shown here is derived from an EMBL/GenBank/DDBJ whole genome shotgun (WGS) entry which is preliminary data.</text>
</comment>
<name>A0ABV1FLP8_9FIRM</name>
<keyword evidence="5 9" id="KW-0808">Transferase</keyword>
<dbReference type="RefSeq" id="WP_178038489.1">
    <property type="nucleotide sequence ID" value="NZ_JBBMFE010000022.1"/>
</dbReference>
<dbReference type="EMBL" id="JBBMFE010000022">
    <property type="protein sequence ID" value="MEQ2473984.1"/>
    <property type="molecule type" value="Genomic_DNA"/>
</dbReference>
<keyword evidence="4 9" id="KW-0762">Sugar transport</keyword>
<evidence type="ECO:0000256" key="2">
    <source>
        <dbReference type="ARBA" id="ARBA00022448"/>
    </source>
</evidence>
<evidence type="ECO:0000256" key="1">
    <source>
        <dbReference type="ARBA" id="ARBA00004496"/>
    </source>
</evidence>
<keyword evidence="10" id="KW-1185">Reference proteome</keyword>
<protein>
    <submittedName>
        <fullName evidence="9">PTS sugar transporter subunit IIB</fullName>
        <ecNumber evidence="9">2.7.1.-</ecNumber>
    </submittedName>
</protein>
<keyword evidence="2" id="KW-0813">Transport</keyword>
<comment type="subcellular location">
    <subcellularLocation>
        <location evidence="1">Cytoplasm</location>
    </subcellularLocation>
</comment>
<dbReference type="InterPro" id="IPR004720">
    <property type="entry name" value="PTS_IIB_sorbose-sp"/>
</dbReference>
<evidence type="ECO:0000256" key="5">
    <source>
        <dbReference type="ARBA" id="ARBA00022679"/>
    </source>
</evidence>
<keyword evidence="7" id="KW-0418">Kinase</keyword>
<evidence type="ECO:0000313" key="9">
    <source>
        <dbReference type="EMBL" id="MEQ2473984.1"/>
    </source>
</evidence>
<evidence type="ECO:0000256" key="4">
    <source>
        <dbReference type="ARBA" id="ARBA00022597"/>
    </source>
</evidence>
<evidence type="ECO:0000256" key="6">
    <source>
        <dbReference type="ARBA" id="ARBA00022683"/>
    </source>
</evidence>
<dbReference type="SUPFAM" id="SSF52728">
    <property type="entry name" value="PTS IIb component"/>
    <property type="match status" value="1"/>
</dbReference>
<keyword evidence="3" id="KW-0963">Cytoplasm</keyword>
<dbReference type="Pfam" id="PF03830">
    <property type="entry name" value="PTSIIB_sorb"/>
    <property type="match status" value="1"/>
</dbReference>
<dbReference type="PROSITE" id="PS51101">
    <property type="entry name" value="PTS_EIIB_TYPE_4"/>
    <property type="match status" value="1"/>
</dbReference>
<gene>
    <name evidence="9" type="ORF">WMO29_16050</name>
</gene>
<proteinExistence type="predicted"/>
<dbReference type="Gene3D" id="3.40.35.10">
    <property type="entry name" value="Phosphotransferase system, sorbose subfamily IIB component"/>
    <property type="match status" value="1"/>
</dbReference>